<feature type="binding site" evidence="6">
    <location>
        <position position="334"/>
    </location>
    <ligand>
        <name>D-dopa</name>
        <dbReference type="ChEBI" id="CHEBI:149689"/>
    </ligand>
</feature>
<dbReference type="PANTHER" id="PTHR11530">
    <property type="entry name" value="D-AMINO ACID OXIDASE"/>
    <property type="match status" value="1"/>
</dbReference>
<accession>A0A194S984</accession>
<keyword evidence="10" id="KW-1185">Reference proteome</keyword>
<proteinExistence type="inferred from homology"/>
<dbReference type="SUPFAM" id="SSF54373">
    <property type="entry name" value="FAD-linked reductases, C-terminal domain"/>
    <property type="match status" value="1"/>
</dbReference>
<comment type="similarity">
    <text evidence="2">Belongs to the DAMOX/DASOX family.</text>
</comment>
<evidence type="ECO:0000256" key="6">
    <source>
        <dbReference type="PIRSR" id="PIRSR000189-1"/>
    </source>
</evidence>
<dbReference type="Gene3D" id="3.40.50.720">
    <property type="entry name" value="NAD(P)-binding Rossmann-like Domain"/>
    <property type="match status" value="1"/>
</dbReference>
<feature type="binding site" evidence="6">
    <location>
        <begin position="46"/>
        <end position="47"/>
    </location>
    <ligand>
        <name>FAD</name>
        <dbReference type="ChEBI" id="CHEBI:57692"/>
    </ligand>
</feature>
<dbReference type="InterPro" id="IPR023209">
    <property type="entry name" value="DAO"/>
</dbReference>
<keyword evidence="4 6" id="KW-0274">FAD</keyword>
<evidence type="ECO:0000313" key="9">
    <source>
        <dbReference type="EMBL" id="KPV75956.1"/>
    </source>
</evidence>
<dbReference type="Gene3D" id="3.30.9.10">
    <property type="entry name" value="D-Amino Acid Oxidase, subunit A, domain 2"/>
    <property type="match status" value="1"/>
</dbReference>
<evidence type="ECO:0000313" key="10">
    <source>
        <dbReference type="Proteomes" id="UP000053890"/>
    </source>
</evidence>
<evidence type="ECO:0000256" key="5">
    <source>
        <dbReference type="ARBA" id="ARBA00023002"/>
    </source>
</evidence>
<evidence type="ECO:0000256" key="4">
    <source>
        <dbReference type="ARBA" id="ARBA00022827"/>
    </source>
</evidence>
<dbReference type="GeneID" id="28979045"/>
<comment type="cofactor">
    <cofactor evidence="1 6">
        <name>FAD</name>
        <dbReference type="ChEBI" id="CHEBI:57692"/>
    </cofactor>
</comment>
<dbReference type="OMA" id="TTWYLEP"/>
<dbReference type="PIRSF" id="PIRSF000189">
    <property type="entry name" value="D-aa_oxidase"/>
    <property type="match status" value="1"/>
</dbReference>
<dbReference type="PROSITE" id="PS00677">
    <property type="entry name" value="DAO"/>
    <property type="match status" value="1"/>
</dbReference>
<evidence type="ECO:0000256" key="7">
    <source>
        <dbReference type="SAM" id="SignalP"/>
    </source>
</evidence>
<dbReference type="GO" id="GO:0003884">
    <property type="term" value="F:D-amino-acid oxidase activity"/>
    <property type="evidence" value="ECO:0007669"/>
    <property type="project" value="InterPro"/>
</dbReference>
<dbReference type="SUPFAM" id="SSF51971">
    <property type="entry name" value="Nucleotide-binding domain"/>
    <property type="match status" value="1"/>
</dbReference>
<dbReference type="AlphaFoldDB" id="A0A194S984"/>
<evidence type="ECO:0000259" key="8">
    <source>
        <dbReference type="Pfam" id="PF01266"/>
    </source>
</evidence>
<dbReference type="EMBL" id="KQ474077">
    <property type="protein sequence ID" value="KPV75956.1"/>
    <property type="molecule type" value="Genomic_DNA"/>
</dbReference>
<reference evidence="9 10" key="1">
    <citation type="journal article" date="2015" name="Front. Microbiol.">
        <title>Genome sequence of the plant growth promoting endophytic yeast Rhodotorula graminis WP1.</title>
        <authorList>
            <person name="Firrincieli A."/>
            <person name="Otillar R."/>
            <person name="Salamov A."/>
            <person name="Schmutz J."/>
            <person name="Khan Z."/>
            <person name="Redman R.S."/>
            <person name="Fleck N.D."/>
            <person name="Lindquist E."/>
            <person name="Grigoriev I.V."/>
            <person name="Doty S.L."/>
        </authorList>
    </citation>
    <scope>NUCLEOTIDE SEQUENCE [LARGE SCALE GENOMIC DNA]</scope>
    <source>
        <strain evidence="9 10">WP1</strain>
    </source>
</reference>
<dbReference type="Pfam" id="PF01266">
    <property type="entry name" value="DAO"/>
    <property type="match status" value="1"/>
</dbReference>
<dbReference type="InterPro" id="IPR006181">
    <property type="entry name" value="D-amino_acid_oxidase_CS"/>
</dbReference>
<dbReference type="OrthoDB" id="2015447at2759"/>
<keyword evidence="3" id="KW-0285">Flavoprotein</keyword>
<name>A0A194S984_RHOGW</name>
<dbReference type="PANTHER" id="PTHR11530:SF11">
    <property type="entry name" value="D-ASPARTATE OXIDASE"/>
    <property type="match status" value="1"/>
</dbReference>
<keyword evidence="7" id="KW-0732">Signal</keyword>
<organism evidence="9 10">
    <name type="scientific">Rhodotorula graminis (strain WP1)</name>
    <dbReference type="NCBI Taxonomy" id="578459"/>
    <lineage>
        <taxon>Eukaryota</taxon>
        <taxon>Fungi</taxon>
        <taxon>Dikarya</taxon>
        <taxon>Basidiomycota</taxon>
        <taxon>Pucciniomycotina</taxon>
        <taxon>Microbotryomycetes</taxon>
        <taxon>Sporidiobolales</taxon>
        <taxon>Sporidiobolaceae</taxon>
        <taxon>Rhodotorula</taxon>
    </lineage>
</organism>
<dbReference type="GO" id="GO:0019478">
    <property type="term" value="P:D-amino acid catabolic process"/>
    <property type="evidence" value="ECO:0007669"/>
    <property type="project" value="TreeGrafter"/>
</dbReference>
<feature type="signal peptide" evidence="7">
    <location>
        <begin position="1"/>
        <end position="19"/>
    </location>
</feature>
<dbReference type="RefSeq" id="XP_018272005.1">
    <property type="nucleotide sequence ID" value="XM_018418598.1"/>
</dbReference>
<gene>
    <name evidence="9" type="ORF">RHOBADRAFT_64859</name>
</gene>
<dbReference type="GO" id="GO:0071949">
    <property type="term" value="F:FAD binding"/>
    <property type="evidence" value="ECO:0007669"/>
    <property type="project" value="InterPro"/>
</dbReference>
<sequence length="362" mass="39350">MPARHVVVLGAGVVGLSTAIRLLEHGYKVDVVARDLPDDPKSIAFTSPWAGAHHVSVATGSDMRMHEFDKHTFEVMSTMIEQGHGSLFFCTQTEFREQSRPTGDAGKLSQLSLVSRYHPDFRWLDEHELPAGIAHGATFKAILIDTPTYLSSLVARLKELGGSLHRSNSLSSLDSVLSVHPSFAHADLVVNCSGLGARTLVPDDKVFPTRGQLVIVKAPWVKEGRTRLGDGVYTYTIPRPKTGHVVLGGCAEKNNWDPRPRSDMARQIKERCLALCPELLPPDKRGNGTSDDLDVVEDAVGLRPTREGGIRLELGALEGDGRRVAVVHNYGHGGYGFQSSWGSAEAAVELVEEALSRRAAKL</sequence>
<feature type="binding site" evidence="6">
    <location>
        <position position="303"/>
    </location>
    <ligand>
        <name>D-dopa</name>
        <dbReference type="ChEBI" id="CHEBI:149689"/>
    </ligand>
</feature>
<evidence type="ECO:0000256" key="2">
    <source>
        <dbReference type="ARBA" id="ARBA00006730"/>
    </source>
</evidence>
<protein>
    <recommendedName>
        <fullName evidence="8">FAD dependent oxidoreductase domain-containing protein</fullName>
    </recommendedName>
</protein>
<dbReference type="InterPro" id="IPR006076">
    <property type="entry name" value="FAD-dep_OxRdtase"/>
</dbReference>
<feature type="binding site" evidence="6">
    <location>
        <position position="235"/>
    </location>
    <ligand>
        <name>D-dopa</name>
        <dbReference type="ChEBI" id="CHEBI:149689"/>
    </ligand>
</feature>
<dbReference type="GO" id="GO:0005737">
    <property type="term" value="C:cytoplasm"/>
    <property type="evidence" value="ECO:0007669"/>
    <property type="project" value="TreeGrafter"/>
</dbReference>
<keyword evidence="5" id="KW-0560">Oxidoreductase</keyword>
<evidence type="ECO:0000256" key="3">
    <source>
        <dbReference type="ARBA" id="ARBA00022630"/>
    </source>
</evidence>
<dbReference type="STRING" id="578459.A0A194S984"/>
<feature type="domain" description="FAD dependent oxidoreductase" evidence="8">
    <location>
        <begin position="5"/>
        <end position="350"/>
    </location>
</feature>
<dbReference type="Proteomes" id="UP000053890">
    <property type="component" value="Unassembled WGS sequence"/>
</dbReference>
<feature type="chain" id="PRO_5008265541" description="FAD dependent oxidoreductase domain-containing protein" evidence="7">
    <location>
        <begin position="20"/>
        <end position="362"/>
    </location>
</feature>
<evidence type="ECO:0000256" key="1">
    <source>
        <dbReference type="ARBA" id="ARBA00001974"/>
    </source>
</evidence>